<gene>
    <name evidence="3" type="ORF">D1953_14365</name>
</gene>
<dbReference type="EMBL" id="QWVS01000028">
    <property type="protein sequence ID" value="RID84028.1"/>
    <property type="molecule type" value="Genomic_DNA"/>
</dbReference>
<evidence type="ECO:0000313" key="4">
    <source>
        <dbReference type="Proteomes" id="UP000266016"/>
    </source>
</evidence>
<keyword evidence="1" id="KW-0472">Membrane</keyword>
<proteinExistence type="predicted"/>
<evidence type="ECO:0008006" key="5">
    <source>
        <dbReference type="Google" id="ProtNLM"/>
    </source>
</evidence>
<feature type="transmembrane region" description="Helical" evidence="1">
    <location>
        <begin position="227"/>
        <end position="245"/>
    </location>
</feature>
<reference evidence="3 4" key="1">
    <citation type="submission" date="2018-08" db="EMBL/GenBank/DDBJ databases">
        <title>Bacillus jemisoniae sp. nov., Bacillus chryseoplanitiae sp. nov., Bacillus resnikiae sp. nov., and Bacillus frankliniae sp. nov., isolated from Viking spacecraft and associated surfaces.</title>
        <authorList>
            <person name="Seuylemezian A."/>
            <person name="Vaishampayan P."/>
        </authorList>
    </citation>
    <scope>NUCLEOTIDE SEQUENCE [LARGE SCALE GENOMIC DNA]</scope>
    <source>
        <strain evidence="3 4">MA001</strain>
    </source>
</reference>
<keyword evidence="2" id="KW-0732">Signal</keyword>
<dbReference type="Proteomes" id="UP000266016">
    <property type="component" value="Unassembled WGS sequence"/>
</dbReference>
<keyword evidence="1" id="KW-1133">Transmembrane helix</keyword>
<evidence type="ECO:0000313" key="3">
    <source>
        <dbReference type="EMBL" id="RID84028.1"/>
    </source>
</evidence>
<keyword evidence="4" id="KW-1185">Reference proteome</keyword>
<keyword evidence="1" id="KW-0812">Transmembrane</keyword>
<dbReference type="AlphaFoldDB" id="A0A398B5D3"/>
<evidence type="ECO:0000256" key="2">
    <source>
        <dbReference type="SAM" id="SignalP"/>
    </source>
</evidence>
<name>A0A398B5D3_9BACI</name>
<accession>A0A398B5D3</accession>
<comment type="caution">
    <text evidence="3">The sequence shown here is derived from an EMBL/GenBank/DDBJ whole genome shotgun (WGS) entry which is preliminary data.</text>
</comment>
<sequence length="251" mass="28653">MKRLVFCFLLIFVLSHLISLPANAYSYGDPNEEELANVYKEMLIELDKNPSDYATAQKHFETVKKEVDMHMGPEPAEIILQNLEDEDKEETIKNMEKLLVLNIARRLENIEKNFTEYETSKRLLAKGFATYEALSPKVEAKNPELHKQIDAEFDKALTSLGNPGLFGVGEKEADQKAFTESKEKILSSLQKEFKLKSLEVGHFSESATEPASQKKKEWTDISNLRNWIPLVLIIGVIAAIVIVTIRKRSRR</sequence>
<organism evidence="3 4">
    <name type="scientific">Peribacillus asahii</name>
    <dbReference type="NCBI Taxonomy" id="228899"/>
    <lineage>
        <taxon>Bacteria</taxon>
        <taxon>Bacillati</taxon>
        <taxon>Bacillota</taxon>
        <taxon>Bacilli</taxon>
        <taxon>Bacillales</taxon>
        <taxon>Bacillaceae</taxon>
        <taxon>Peribacillus</taxon>
    </lineage>
</organism>
<feature type="signal peptide" evidence="2">
    <location>
        <begin position="1"/>
        <end position="24"/>
    </location>
</feature>
<dbReference type="RefSeq" id="WP_119117880.1">
    <property type="nucleotide sequence ID" value="NZ_QWVS01000028.1"/>
</dbReference>
<protein>
    <recommendedName>
        <fullName evidence="5">Extracellular protein</fullName>
    </recommendedName>
</protein>
<evidence type="ECO:0000256" key="1">
    <source>
        <dbReference type="SAM" id="Phobius"/>
    </source>
</evidence>
<feature type="chain" id="PRO_5017346903" description="Extracellular protein" evidence="2">
    <location>
        <begin position="25"/>
        <end position="251"/>
    </location>
</feature>